<feature type="region of interest" description="Disordered" evidence="2">
    <location>
        <begin position="27"/>
        <end position="53"/>
    </location>
</feature>
<reference evidence="4 5" key="1">
    <citation type="journal article" date="2021" name="MBio">
        <title>A New Model Trypanosomatid, Novymonas esmeraldas: Genomic Perception of Its 'Candidatus Pandoraea novymonadis' Endosymbiont.</title>
        <authorList>
            <person name="Zakharova A."/>
            <person name="Saura A."/>
            <person name="Butenko A."/>
            <person name="Podesvova L."/>
            <person name="Warmusova S."/>
            <person name="Kostygov A.Y."/>
            <person name="Nenarokova A."/>
            <person name="Lukes J."/>
            <person name="Opperdoes F.R."/>
            <person name="Yurchenko V."/>
        </authorList>
    </citation>
    <scope>NUCLEOTIDE SEQUENCE [LARGE SCALE GENOMIC DNA]</scope>
    <source>
        <strain evidence="4 5">E262AT.01</strain>
    </source>
</reference>
<feature type="coiled-coil region" evidence="1">
    <location>
        <begin position="447"/>
        <end position="592"/>
    </location>
</feature>
<organism evidence="4 5">
    <name type="scientific">Novymonas esmeraldas</name>
    <dbReference type="NCBI Taxonomy" id="1808958"/>
    <lineage>
        <taxon>Eukaryota</taxon>
        <taxon>Discoba</taxon>
        <taxon>Euglenozoa</taxon>
        <taxon>Kinetoplastea</taxon>
        <taxon>Metakinetoplastina</taxon>
        <taxon>Trypanosomatida</taxon>
        <taxon>Trypanosomatidae</taxon>
        <taxon>Novymonas</taxon>
    </lineage>
</organism>
<feature type="domain" description="Flagellar attachment zone protein 1 conserved" evidence="3">
    <location>
        <begin position="346"/>
        <end position="434"/>
    </location>
</feature>
<feature type="compositionally biased region" description="Pro residues" evidence="2">
    <location>
        <begin position="37"/>
        <end position="49"/>
    </location>
</feature>
<feature type="compositionally biased region" description="Low complexity" evidence="2">
    <location>
        <begin position="1277"/>
        <end position="1301"/>
    </location>
</feature>
<evidence type="ECO:0000259" key="3">
    <source>
        <dbReference type="Pfam" id="PF23398"/>
    </source>
</evidence>
<dbReference type="Proteomes" id="UP001430356">
    <property type="component" value="Unassembled WGS sequence"/>
</dbReference>
<dbReference type="GO" id="GO:0005540">
    <property type="term" value="F:hyaluronic acid binding"/>
    <property type="evidence" value="ECO:0007669"/>
    <property type="project" value="InterPro"/>
</dbReference>
<feature type="region of interest" description="Disordered" evidence="2">
    <location>
        <begin position="1147"/>
        <end position="1177"/>
    </location>
</feature>
<dbReference type="InterPro" id="IPR026203">
    <property type="entry name" value="IHABP"/>
</dbReference>
<feature type="compositionally biased region" description="Basic and acidic residues" evidence="2">
    <location>
        <begin position="803"/>
        <end position="823"/>
    </location>
</feature>
<feature type="compositionally biased region" description="Basic and acidic residues" evidence="2">
    <location>
        <begin position="1321"/>
        <end position="1335"/>
    </location>
</feature>
<feature type="coiled-coil region" evidence="1">
    <location>
        <begin position="980"/>
        <end position="1014"/>
    </location>
</feature>
<feature type="coiled-coil region" evidence="1">
    <location>
        <begin position="900"/>
        <end position="934"/>
    </location>
</feature>
<feature type="coiled-coil region" evidence="1">
    <location>
        <begin position="225"/>
        <end position="266"/>
    </location>
</feature>
<evidence type="ECO:0000256" key="2">
    <source>
        <dbReference type="SAM" id="MobiDB-lite"/>
    </source>
</evidence>
<feature type="compositionally biased region" description="Gly residues" evidence="2">
    <location>
        <begin position="1302"/>
        <end position="1313"/>
    </location>
</feature>
<proteinExistence type="predicted"/>
<keyword evidence="5" id="KW-1185">Reference proteome</keyword>
<comment type="caution">
    <text evidence="4">The sequence shown here is derived from an EMBL/GenBank/DDBJ whole genome shotgun (WGS) entry which is preliminary data.</text>
</comment>
<dbReference type="Pfam" id="PF23398">
    <property type="entry name" value="FAZ1_cons"/>
    <property type="match status" value="1"/>
</dbReference>
<feature type="region of interest" description="Disordered" evidence="2">
    <location>
        <begin position="205"/>
        <end position="224"/>
    </location>
</feature>
<keyword evidence="1" id="KW-0175">Coiled coil</keyword>
<evidence type="ECO:0000313" key="4">
    <source>
        <dbReference type="EMBL" id="KAK7194914.1"/>
    </source>
</evidence>
<dbReference type="PANTHER" id="PTHR18956:SF6">
    <property type="entry name" value="HYALURONAN MEDIATED MOTILITY RECEPTOR"/>
    <property type="match status" value="1"/>
</dbReference>
<feature type="region of interest" description="Disordered" evidence="2">
    <location>
        <begin position="802"/>
        <end position="823"/>
    </location>
</feature>
<protein>
    <recommendedName>
        <fullName evidence="3">Flagellar attachment zone protein 1 conserved domain-containing protein</fullName>
    </recommendedName>
</protein>
<feature type="region of interest" description="Disordered" evidence="2">
    <location>
        <begin position="299"/>
        <end position="344"/>
    </location>
</feature>
<feature type="region of interest" description="Disordered" evidence="2">
    <location>
        <begin position="1270"/>
        <end position="1393"/>
    </location>
</feature>
<feature type="compositionally biased region" description="Polar residues" evidence="2">
    <location>
        <begin position="303"/>
        <end position="322"/>
    </location>
</feature>
<accession>A0AAW0ENG5</accession>
<dbReference type="EMBL" id="JAECZO010000044">
    <property type="protein sequence ID" value="KAK7194914.1"/>
    <property type="molecule type" value="Genomic_DNA"/>
</dbReference>
<dbReference type="PANTHER" id="PTHR18956">
    <property type="entry name" value="HYALURONAN MEDIATED MOTILITY RECEPTOR"/>
    <property type="match status" value="1"/>
</dbReference>
<evidence type="ECO:0000256" key="1">
    <source>
        <dbReference type="SAM" id="Coils"/>
    </source>
</evidence>
<gene>
    <name evidence="4" type="ORF">NESM_000413300</name>
</gene>
<feature type="compositionally biased region" description="Low complexity" evidence="2">
    <location>
        <begin position="1360"/>
        <end position="1369"/>
    </location>
</feature>
<evidence type="ECO:0000313" key="5">
    <source>
        <dbReference type="Proteomes" id="UP001430356"/>
    </source>
</evidence>
<feature type="region of interest" description="Disordered" evidence="2">
    <location>
        <begin position="1081"/>
        <end position="1116"/>
    </location>
</feature>
<sequence>MENRRLKRYDSAPLPAGSAAAAAAKAGAAHISNVPRPQAPPCASPPSPSPTGAAVGVAAAVPYETQLENYYRCMEEDNDSLVKLYETHTADIAALRVLAQERRFKDVVFATTEARAAAVNAFLKELADILGTGRGLRLRTTGNSTSAAAAAKPATAVSMDDVRDAVQKQRHALDAARATEAKHVKLIRSLEKDVAALRAKAQRRLSTAQSDGGSASADDGDGCCLPGSAKDLRDAQRRIRELERQLAAATREVKDAAAAAVKVEQQRAVDAQTLRRRDDELAAMRHLLATKERLIATLEAGQGQRSAQAETSHSSTGYSRTHSAPAAAPHQRQHRGGGETSSDRLVSTHHYRLLAGQTYVDAHDFSPESFKDAVLRSVSTLLHIPYGYLASVEVRTHAEAVSVEFDARHSSRISEDEIDFLLLSHDYPEVMTFVGKAKAALASRTPVDHHAKRIRELEAALAEAVAEADRLRRAARSLESSLDRRDADRAALDTDTEAALRETEATVTELYEALQAAQSEVEGHKKALALKSTQLRVSERAKDAALDAATAAAEAAKAEVAALQEQLAAAHAAVEQARLDATQQALKQHAEERAELLVSNFSFVVELPTMSMQRTARRLLGEAQQARVLQTLLLGHAARMGGAVPVAARRCAVRDGGGGGGGDTGTGGAAAALEAVVELAFYANKKDADRVTAELTEKLREGTSSAILEHLRVCSDAARREAAAAADALRAVSEAEQRAAAAVAATREEAQQEHTAHRAATTGQLHEIHARVSSVVPGGTADISSLVERLDQLLSRLAAAESAARRHEEDSRRAARRLADAQQEREQLQRTLSDLTARSTEVRVAKEQLATRVAAAEDELQSQHASAAEAAGVLSAKVTRLEAALKAKMASADAEKARVVEEHRAAAAVASARLAEAEEALATCQSELAQLQAQATSAPGSTSGGGGSALEEAALREALRLAKQERTALARQVREMDTDMNDLSKIQASMHRELEAAQQELRAKKHDFDLLVKQLIRMEEKEKKWLSDQPTAPVSPTKVEEAAERDDVARESLLVFTSSSATLLECLRRLQRVMAATGLEQLDAPPHDNSGRLGADPLATRTSGHRKSALSSTVSRAAMDHQRLSAQLADTLLPVLEKLEASAAASSLSLSAETTDTSKNSSGSGGSRRRDSAPVATQMRVVKQLPSGAAFTRIASTPASASVAEGHNASNGSFTAVRGATIASHGGTPKRGVASDAAWMSSATVTGSGGRAVVVDAAPRLDFHRQASTRAYTRSNTATAAAVPPPAADATSAGDTTTTTSSGGGAAAAGAGAGAATRNSGGERKEEKNAKEPRRASGGGGGAAGAPSHPRRHGAPPPTTATTATAKAAAFRRSNTTAGAAASLTKRSRPTHT</sequence>
<dbReference type="InterPro" id="IPR056614">
    <property type="entry name" value="FAZ1_cons"/>
</dbReference>
<name>A0AAW0ENG5_9TRYP</name>